<dbReference type="CDD" id="cd04301">
    <property type="entry name" value="NAT_SF"/>
    <property type="match status" value="1"/>
</dbReference>
<evidence type="ECO:0000256" key="2">
    <source>
        <dbReference type="SAM" id="MobiDB-lite"/>
    </source>
</evidence>
<dbReference type="Gene3D" id="3.40.630.30">
    <property type="match status" value="1"/>
</dbReference>
<feature type="compositionally biased region" description="Basic and acidic residues" evidence="2">
    <location>
        <begin position="253"/>
        <end position="266"/>
    </location>
</feature>
<comment type="caution">
    <text evidence="4">The sequence shown here is derived from an EMBL/GenBank/DDBJ whole genome shotgun (WGS) entry which is preliminary data.</text>
</comment>
<gene>
    <name evidence="4" type="ORF">ADUPG1_012006</name>
</gene>
<keyword evidence="5" id="KW-1185">Reference proteome</keyword>
<evidence type="ECO:0000313" key="5">
    <source>
        <dbReference type="Proteomes" id="UP001057375"/>
    </source>
</evidence>
<dbReference type="InterPro" id="IPR016181">
    <property type="entry name" value="Acyl_CoA_acyltransferase"/>
</dbReference>
<protein>
    <submittedName>
        <fullName evidence="4">Histone acetyltransferase GCN5 like protein</fullName>
    </submittedName>
</protein>
<feature type="compositionally biased region" description="Basic and acidic residues" evidence="2">
    <location>
        <begin position="218"/>
        <end position="231"/>
    </location>
</feature>
<dbReference type="PANTHER" id="PTHR45750">
    <property type="entry name" value="GH11602P"/>
    <property type="match status" value="1"/>
</dbReference>
<dbReference type="PANTHER" id="PTHR45750:SF3">
    <property type="entry name" value="HISTONE ACETYLTRANSFERASE"/>
    <property type="match status" value="1"/>
</dbReference>
<evidence type="ECO:0000313" key="4">
    <source>
        <dbReference type="EMBL" id="GKT21883.1"/>
    </source>
</evidence>
<feature type="non-terminal residue" evidence="4">
    <location>
        <position position="300"/>
    </location>
</feature>
<name>A0ABQ5JXZ2_9EUKA</name>
<feature type="region of interest" description="Disordered" evidence="2">
    <location>
        <begin position="218"/>
        <end position="266"/>
    </location>
</feature>
<evidence type="ECO:0000259" key="3">
    <source>
        <dbReference type="PROSITE" id="PS51186"/>
    </source>
</evidence>
<evidence type="ECO:0000256" key="1">
    <source>
        <dbReference type="ARBA" id="ARBA00023242"/>
    </source>
</evidence>
<dbReference type="InterPro" id="IPR037800">
    <property type="entry name" value="GCN5"/>
</dbReference>
<sequence>MAMKIDLSKIRFDTVGNSLSPDLSSRDLLLLLKIKDLFARSLPRMPKDYIARLVFDPNHQSLAVLYGDSDILLGSITYRPFFKSDFSEIAFCAVEGDYQIKGIGTIMMDGLKEKIKEQNMHNILTYADNNAVLYFRKQGFSASIGFDKTMYWNKIKHYDKALLMHCVIETCVDYTQIRQIIQLQRATILARAGRRTKASVTARLTALALMREQERRECQKREEKEHKKEESTEYCTSSPLLPVSLPQKPSPDQLKEIDDEKQRRDPMLHENSISLFDYYTLKQYEVPIATSVHSSTLKYL</sequence>
<dbReference type="SUPFAM" id="SSF55729">
    <property type="entry name" value="Acyl-CoA N-acyltransferases (Nat)"/>
    <property type="match status" value="1"/>
</dbReference>
<dbReference type="Pfam" id="PF00583">
    <property type="entry name" value="Acetyltransf_1"/>
    <property type="match status" value="1"/>
</dbReference>
<keyword evidence="1" id="KW-0539">Nucleus</keyword>
<reference evidence="4" key="1">
    <citation type="submission" date="2022-03" db="EMBL/GenBank/DDBJ databases">
        <title>Draft genome sequence of Aduncisulcus paluster, a free-living microaerophilic Fornicata.</title>
        <authorList>
            <person name="Yuyama I."/>
            <person name="Kume K."/>
            <person name="Tamura T."/>
            <person name="Inagaki Y."/>
            <person name="Hashimoto T."/>
        </authorList>
    </citation>
    <scope>NUCLEOTIDE SEQUENCE</scope>
    <source>
        <strain evidence="4">NY0171</strain>
    </source>
</reference>
<organism evidence="4 5">
    <name type="scientific">Aduncisulcus paluster</name>
    <dbReference type="NCBI Taxonomy" id="2918883"/>
    <lineage>
        <taxon>Eukaryota</taxon>
        <taxon>Metamonada</taxon>
        <taxon>Carpediemonas-like organisms</taxon>
        <taxon>Aduncisulcus</taxon>
    </lineage>
</organism>
<dbReference type="PROSITE" id="PS51186">
    <property type="entry name" value="GNAT"/>
    <property type="match status" value="1"/>
</dbReference>
<accession>A0ABQ5JXZ2</accession>
<proteinExistence type="predicted"/>
<dbReference type="EMBL" id="BQXS01012351">
    <property type="protein sequence ID" value="GKT21883.1"/>
    <property type="molecule type" value="Genomic_DNA"/>
</dbReference>
<feature type="domain" description="N-acetyltransferase" evidence="3">
    <location>
        <begin position="21"/>
        <end position="169"/>
    </location>
</feature>
<dbReference type="InterPro" id="IPR000182">
    <property type="entry name" value="GNAT_dom"/>
</dbReference>
<dbReference type="Proteomes" id="UP001057375">
    <property type="component" value="Unassembled WGS sequence"/>
</dbReference>